<dbReference type="EMBL" id="BTRK01000002">
    <property type="protein sequence ID" value="GMR36836.1"/>
    <property type="molecule type" value="Genomic_DNA"/>
</dbReference>
<organism evidence="2 3">
    <name type="scientific">Pristionchus mayeri</name>
    <dbReference type="NCBI Taxonomy" id="1317129"/>
    <lineage>
        <taxon>Eukaryota</taxon>
        <taxon>Metazoa</taxon>
        <taxon>Ecdysozoa</taxon>
        <taxon>Nematoda</taxon>
        <taxon>Chromadorea</taxon>
        <taxon>Rhabditida</taxon>
        <taxon>Rhabditina</taxon>
        <taxon>Diplogasteromorpha</taxon>
        <taxon>Diplogasteroidea</taxon>
        <taxon>Neodiplogasteridae</taxon>
        <taxon>Pristionchus</taxon>
    </lineage>
</organism>
<evidence type="ECO:0000313" key="2">
    <source>
        <dbReference type="EMBL" id="GMR36836.1"/>
    </source>
</evidence>
<feature type="signal peptide" evidence="1">
    <location>
        <begin position="1"/>
        <end position="15"/>
    </location>
</feature>
<gene>
    <name evidence="2" type="ORF">PMAYCL1PPCAC_07031</name>
</gene>
<comment type="caution">
    <text evidence="2">The sequence shown here is derived from an EMBL/GenBank/DDBJ whole genome shotgun (WGS) entry which is preliminary data.</text>
</comment>
<evidence type="ECO:0000256" key="1">
    <source>
        <dbReference type="SAM" id="SignalP"/>
    </source>
</evidence>
<accession>A0AAN4ZCZ4</accession>
<feature type="chain" id="PRO_5042978723" evidence="1">
    <location>
        <begin position="16"/>
        <end position="67"/>
    </location>
</feature>
<keyword evidence="1" id="KW-0732">Signal</keyword>
<dbReference type="AlphaFoldDB" id="A0AAN4ZCZ4"/>
<name>A0AAN4ZCZ4_9BILA</name>
<protein>
    <submittedName>
        <fullName evidence="2">Uncharacterized protein</fullName>
    </submittedName>
</protein>
<sequence length="67" mass="6779">MLAFVVLIAFISSIAFVAMCGGGKKENAPKGGSAPVVQKNDIAPTEVGECPKDTVADVKSSWGDGAP</sequence>
<dbReference type="Proteomes" id="UP001328107">
    <property type="component" value="Unassembled WGS sequence"/>
</dbReference>
<feature type="non-terminal residue" evidence="2">
    <location>
        <position position="67"/>
    </location>
</feature>
<evidence type="ECO:0000313" key="3">
    <source>
        <dbReference type="Proteomes" id="UP001328107"/>
    </source>
</evidence>
<proteinExistence type="predicted"/>
<reference evidence="3" key="1">
    <citation type="submission" date="2022-10" db="EMBL/GenBank/DDBJ databases">
        <title>Genome assembly of Pristionchus species.</title>
        <authorList>
            <person name="Yoshida K."/>
            <person name="Sommer R.J."/>
        </authorList>
    </citation>
    <scope>NUCLEOTIDE SEQUENCE [LARGE SCALE GENOMIC DNA]</scope>
    <source>
        <strain evidence="3">RS5460</strain>
    </source>
</reference>
<keyword evidence="3" id="KW-1185">Reference proteome</keyword>